<protein>
    <recommendedName>
        <fullName evidence="1">MobA-like NTP transferase domain-containing protein</fullName>
    </recommendedName>
</protein>
<feature type="domain" description="MobA-like NTP transferase" evidence="1">
    <location>
        <begin position="27"/>
        <end position="180"/>
    </location>
</feature>
<reference evidence="2" key="1">
    <citation type="submission" date="2021-07" db="EMBL/GenBank/DDBJ databases">
        <authorList>
            <person name="Durling M."/>
        </authorList>
    </citation>
    <scope>NUCLEOTIDE SEQUENCE</scope>
</reference>
<dbReference type="Proteomes" id="UP000696280">
    <property type="component" value="Unassembled WGS sequence"/>
</dbReference>
<proteinExistence type="predicted"/>
<name>A0A9N9L259_9HELO</name>
<dbReference type="InterPro" id="IPR025877">
    <property type="entry name" value="MobA-like_NTP_Trfase"/>
</dbReference>
<dbReference type="GO" id="GO:0016779">
    <property type="term" value="F:nucleotidyltransferase activity"/>
    <property type="evidence" value="ECO:0007669"/>
    <property type="project" value="UniProtKB-ARBA"/>
</dbReference>
<dbReference type="EMBL" id="CAJVRL010000085">
    <property type="protein sequence ID" value="CAG8958825.1"/>
    <property type="molecule type" value="Genomic_DNA"/>
</dbReference>
<comment type="caution">
    <text evidence="2">The sequence shown here is derived from an EMBL/GenBank/DDBJ whole genome shotgun (WGS) entry which is preliminary data.</text>
</comment>
<accession>A0A9N9L259</accession>
<dbReference type="OrthoDB" id="20872at2759"/>
<evidence type="ECO:0000313" key="2">
    <source>
        <dbReference type="EMBL" id="CAG8958825.1"/>
    </source>
</evidence>
<evidence type="ECO:0000313" key="3">
    <source>
        <dbReference type="Proteomes" id="UP000696280"/>
    </source>
</evidence>
<organism evidence="2 3">
    <name type="scientific">Hymenoscyphus fraxineus</name>
    <dbReference type="NCBI Taxonomy" id="746836"/>
    <lineage>
        <taxon>Eukaryota</taxon>
        <taxon>Fungi</taxon>
        <taxon>Dikarya</taxon>
        <taxon>Ascomycota</taxon>
        <taxon>Pezizomycotina</taxon>
        <taxon>Leotiomycetes</taxon>
        <taxon>Helotiales</taxon>
        <taxon>Helotiaceae</taxon>
        <taxon>Hymenoscyphus</taxon>
    </lineage>
</organism>
<evidence type="ECO:0000259" key="1">
    <source>
        <dbReference type="Pfam" id="PF12804"/>
    </source>
</evidence>
<dbReference type="Pfam" id="PF12804">
    <property type="entry name" value="NTP_transf_3"/>
    <property type="match status" value="1"/>
</dbReference>
<dbReference type="AlphaFoldDB" id="A0A9N9L259"/>
<dbReference type="InterPro" id="IPR029044">
    <property type="entry name" value="Nucleotide-diphossugar_trans"/>
</dbReference>
<keyword evidence="3" id="KW-1185">Reference proteome</keyword>
<sequence>MEYNEDGPILKPLLVIRKTSSQEGIRKELSLLPNGKLLYEHSLQTLHDALPRAETIYVSVHSESQKDALTTKNLHRHSDHQDHDHDHDHEHGPQAFPKLEFILYEEQRDTSGPITALQTAHMKYPESKFLVTSCDFPSLGPAALQQLILEYEEPVTCFVDGKGDIEPLIGIWGPGALGELDVKRNLEDLVRDVGGKIVKPLRDEWVRGLESEEESVKFMRGSSD</sequence>
<dbReference type="SUPFAM" id="SSF53448">
    <property type="entry name" value="Nucleotide-diphospho-sugar transferases"/>
    <property type="match status" value="1"/>
</dbReference>
<gene>
    <name evidence="2" type="ORF">HYFRA_00011776</name>
</gene>
<dbReference type="Gene3D" id="3.90.550.10">
    <property type="entry name" value="Spore Coat Polysaccharide Biosynthesis Protein SpsA, Chain A"/>
    <property type="match status" value="1"/>
</dbReference>